<evidence type="ECO:0000256" key="3">
    <source>
        <dbReference type="ARBA" id="ARBA00020983"/>
    </source>
</evidence>
<evidence type="ECO:0000256" key="1">
    <source>
        <dbReference type="ARBA" id="ARBA00004395"/>
    </source>
</evidence>
<protein>
    <recommendedName>
        <fullName evidence="3">Conserved oligomeric Golgi complex subunit 8</fullName>
    </recommendedName>
    <alternativeName>
        <fullName evidence="8">Component of oligomeric Golgi complex 8</fullName>
    </alternativeName>
</protein>
<comment type="similarity">
    <text evidence="2">Belongs to the COG8 family.</text>
</comment>
<gene>
    <name evidence="10" type="ORF">IWQ60_006264</name>
</gene>
<dbReference type="EMBL" id="JANBPT010000370">
    <property type="protein sequence ID" value="KAJ1922848.1"/>
    <property type="molecule type" value="Genomic_DNA"/>
</dbReference>
<dbReference type="Pfam" id="PF04124">
    <property type="entry name" value="Dor1"/>
    <property type="match status" value="2"/>
</dbReference>
<keyword evidence="5" id="KW-0653">Protein transport</keyword>
<evidence type="ECO:0000256" key="6">
    <source>
        <dbReference type="ARBA" id="ARBA00023034"/>
    </source>
</evidence>
<keyword evidence="4" id="KW-0813">Transport</keyword>
<feature type="region of interest" description="Disordered" evidence="9">
    <location>
        <begin position="351"/>
        <end position="379"/>
    </location>
</feature>
<dbReference type="OrthoDB" id="1661054at2759"/>
<feature type="compositionally biased region" description="Acidic residues" evidence="9">
    <location>
        <begin position="355"/>
        <end position="373"/>
    </location>
</feature>
<keyword evidence="6" id="KW-0333">Golgi apparatus</keyword>
<accession>A0A9W8A4Q8</accession>
<evidence type="ECO:0000256" key="9">
    <source>
        <dbReference type="SAM" id="MobiDB-lite"/>
    </source>
</evidence>
<dbReference type="GO" id="GO:0006891">
    <property type="term" value="P:intra-Golgi vesicle-mediated transport"/>
    <property type="evidence" value="ECO:0007669"/>
    <property type="project" value="TreeGrafter"/>
</dbReference>
<evidence type="ECO:0000313" key="10">
    <source>
        <dbReference type="EMBL" id="KAJ1922848.1"/>
    </source>
</evidence>
<dbReference type="GO" id="GO:0015031">
    <property type="term" value="P:protein transport"/>
    <property type="evidence" value="ECO:0007669"/>
    <property type="project" value="UniProtKB-KW"/>
</dbReference>
<keyword evidence="11" id="KW-1185">Reference proteome</keyword>
<comment type="subcellular location">
    <subcellularLocation>
        <location evidence="1">Golgi apparatus membrane</location>
        <topology evidence="1">Peripheral membrane protein</topology>
    </subcellularLocation>
</comment>
<dbReference type="GO" id="GO:0017119">
    <property type="term" value="C:Golgi transport complex"/>
    <property type="evidence" value="ECO:0007669"/>
    <property type="project" value="InterPro"/>
</dbReference>
<dbReference type="InterPro" id="IPR007255">
    <property type="entry name" value="COG8"/>
</dbReference>
<reference evidence="10" key="1">
    <citation type="submission" date="2022-07" db="EMBL/GenBank/DDBJ databases">
        <title>Phylogenomic reconstructions and comparative analyses of Kickxellomycotina fungi.</title>
        <authorList>
            <person name="Reynolds N.K."/>
            <person name="Stajich J.E."/>
            <person name="Barry K."/>
            <person name="Grigoriev I.V."/>
            <person name="Crous P."/>
            <person name="Smith M.E."/>
        </authorList>
    </citation>
    <scope>NUCLEOTIDE SEQUENCE</scope>
    <source>
        <strain evidence="10">RSA 861</strain>
    </source>
</reference>
<dbReference type="Proteomes" id="UP001150569">
    <property type="component" value="Unassembled WGS sequence"/>
</dbReference>
<name>A0A9W8A4Q8_9FUNG</name>
<proteinExistence type="inferred from homology"/>
<sequence length="477" mass="51847">MASPDPPLDCTVLLADPQASSSAADYLRHLSSLSLATAQNEPGLLAEEEAVINEDLMQLCLDESLTFKHAHAYLRDFGHATQQLISRTQAIRDRLPAVRSATGDFLTLANRVERQRRVAQTAQDQFDRVGVLLELPAAVKACVKDRRFQEAIDLTLQSRQLLSGAVIGQARGDYPATPSNPLTAPQLASLICSLVEDEFEHAVALMVDGLGQTSLATQLMSPSVSSSGSGNAAHPASARSAPSTHQLLYHVQLISLLRKAQVFTDPELRVLVLRVRQRSWESLLRNLDAYAHRETSPYLYASRLLDLARDYWADLTSQYTMMFTAAPPSLPALHILPGVTQVPETGPNAVRADSEDMESDFSDESELVSDTESVDSSASVSPRVAKSTVPLQLAPLAADLAEAVPGECPLLHDLLYRTVHQLATLLNTIIPSIKERPPLEALGQQLRTLGPSLARLGLDFRPLVVPALRRALAETTT</sequence>
<comment type="caution">
    <text evidence="10">The sequence shown here is derived from an EMBL/GenBank/DDBJ whole genome shotgun (WGS) entry which is preliminary data.</text>
</comment>
<dbReference type="GO" id="GO:0000139">
    <property type="term" value="C:Golgi membrane"/>
    <property type="evidence" value="ECO:0007669"/>
    <property type="project" value="UniProtKB-SubCell"/>
</dbReference>
<dbReference type="AlphaFoldDB" id="A0A9W8A4Q8"/>
<evidence type="ECO:0000256" key="4">
    <source>
        <dbReference type="ARBA" id="ARBA00022448"/>
    </source>
</evidence>
<evidence type="ECO:0000313" key="11">
    <source>
        <dbReference type="Proteomes" id="UP001150569"/>
    </source>
</evidence>
<dbReference type="PANTHER" id="PTHR21311">
    <property type="entry name" value="CONSERVED OLIGOMERIC GOLGI COMPLEX COMPONENT 8"/>
    <property type="match status" value="1"/>
</dbReference>
<evidence type="ECO:0000256" key="8">
    <source>
        <dbReference type="ARBA" id="ARBA00031347"/>
    </source>
</evidence>
<evidence type="ECO:0000256" key="5">
    <source>
        <dbReference type="ARBA" id="ARBA00022927"/>
    </source>
</evidence>
<organism evidence="10 11">
    <name type="scientific">Tieghemiomyces parasiticus</name>
    <dbReference type="NCBI Taxonomy" id="78921"/>
    <lineage>
        <taxon>Eukaryota</taxon>
        <taxon>Fungi</taxon>
        <taxon>Fungi incertae sedis</taxon>
        <taxon>Zoopagomycota</taxon>
        <taxon>Kickxellomycotina</taxon>
        <taxon>Dimargaritomycetes</taxon>
        <taxon>Dimargaritales</taxon>
        <taxon>Dimargaritaceae</taxon>
        <taxon>Tieghemiomyces</taxon>
    </lineage>
</organism>
<keyword evidence="7" id="KW-0472">Membrane</keyword>
<evidence type="ECO:0000256" key="7">
    <source>
        <dbReference type="ARBA" id="ARBA00023136"/>
    </source>
</evidence>
<evidence type="ECO:0000256" key="2">
    <source>
        <dbReference type="ARBA" id="ARBA00006419"/>
    </source>
</evidence>
<dbReference type="PANTHER" id="PTHR21311:SF0">
    <property type="entry name" value="CONSERVED OLIGOMERIC GOLGI COMPLEX SUBUNIT 8"/>
    <property type="match status" value="1"/>
</dbReference>